<feature type="domain" description="HTH luxR-type" evidence="5">
    <location>
        <begin position="169"/>
        <end position="233"/>
    </location>
</feature>
<comment type="caution">
    <text evidence="7">The sequence shown here is derived from an EMBL/GenBank/DDBJ whole genome shotgun (WGS) entry which is preliminary data.</text>
</comment>
<dbReference type="CDD" id="cd06170">
    <property type="entry name" value="LuxR_C_like"/>
    <property type="match status" value="1"/>
</dbReference>
<dbReference type="InterPro" id="IPR001789">
    <property type="entry name" value="Sig_transdc_resp-reg_receiver"/>
</dbReference>
<dbReference type="Gene3D" id="1.10.10.10">
    <property type="entry name" value="Winged helix-like DNA-binding domain superfamily/Winged helix DNA-binding domain"/>
    <property type="match status" value="1"/>
</dbReference>
<keyword evidence="3" id="KW-0804">Transcription</keyword>
<keyword evidence="4" id="KW-0597">Phosphoprotein</keyword>
<evidence type="ECO:0000259" key="6">
    <source>
        <dbReference type="PROSITE" id="PS50110"/>
    </source>
</evidence>
<dbReference type="InterPro" id="IPR016032">
    <property type="entry name" value="Sig_transdc_resp-reg_C-effctor"/>
</dbReference>
<evidence type="ECO:0000259" key="5">
    <source>
        <dbReference type="PROSITE" id="PS50043"/>
    </source>
</evidence>
<dbReference type="GO" id="GO:0003677">
    <property type="term" value="F:DNA binding"/>
    <property type="evidence" value="ECO:0007669"/>
    <property type="project" value="UniProtKB-KW"/>
</dbReference>
<dbReference type="InterPro" id="IPR000792">
    <property type="entry name" value="Tscrpt_reg_LuxR_C"/>
</dbReference>
<dbReference type="Pfam" id="PF00072">
    <property type="entry name" value="Response_reg"/>
    <property type="match status" value="1"/>
</dbReference>
<evidence type="ECO:0000256" key="2">
    <source>
        <dbReference type="ARBA" id="ARBA00023125"/>
    </source>
</evidence>
<feature type="modified residue" description="4-aspartylphosphate" evidence="4">
    <location>
        <position position="72"/>
    </location>
</feature>
<dbReference type="AlphaFoldDB" id="A0AAW6RMA9"/>
<dbReference type="GO" id="GO:0006355">
    <property type="term" value="P:regulation of DNA-templated transcription"/>
    <property type="evidence" value="ECO:0007669"/>
    <property type="project" value="InterPro"/>
</dbReference>
<name>A0AAW6RMA9_9BURK</name>
<keyword evidence="8" id="KW-1185">Reference proteome</keyword>
<accession>A0AAW6RMA9</accession>
<dbReference type="PANTHER" id="PTHR44688:SF16">
    <property type="entry name" value="DNA-BINDING TRANSCRIPTIONAL ACTIVATOR DEVR_DOSR"/>
    <property type="match status" value="1"/>
</dbReference>
<dbReference type="SUPFAM" id="SSF46894">
    <property type="entry name" value="C-terminal effector domain of the bipartite response regulators"/>
    <property type="match status" value="1"/>
</dbReference>
<dbReference type="InterPro" id="IPR011006">
    <property type="entry name" value="CheY-like_superfamily"/>
</dbReference>
<reference evidence="7 8" key="1">
    <citation type="submission" date="2023-04" db="EMBL/GenBank/DDBJ databases">
        <title>Ottowia paracancer sp. nov., isolated from human stomach.</title>
        <authorList>
            <person name="Song Y."/>
        </authorList>
    </citation>
    <scope>NUCLEOTIDE SEQUENCE [LARGE SCALE GENOMIC DNA]</scope>
    <source>
        <strain evidence="7 8">10c7w1</strain>
    </source>
</reference>
<dbReference type="RefSeq" id="WP_279524811.1">
    <property type="nucleotide sequence ID" value="NZ_JARVII010000021.1"/>
</dbReference>
<feature type="domain" description="Response regulatory" evidence="6">
    <location>
        <begin position="18"/>
        <end position="144"/>
    </location>
</feature>
<dbReference type="EMBL" id="JARVII010000021">
    <property type="protein sequence ID" value="MDG9700007.1"/>
    <property type="molecule type" value="Genomic_DNA"/>
</dbReference>
<organism evidence="7 8">
    <name type="scientific">Ottowia cancrivicina</name>
    <dbReference type="NCBI Taxonomy" id="3040346"/>
    <lineage>
        <taxon>Bacteria</taxon>
        <taxon>Pseudomonadati</taxon>
        <taxon>Pseudomonadota</taxon>
        <taxon>Betaproteobacteria</taxon>
        <taxon>Burkholderiales</taxon>
        <taxon>Comamonadaceae</taxon>
        <taxon>Ottowia</taxon>
    </lineage>
</organism>
<dbReference type="Pfam" id="PF00196">
    <property type="entry name" value="GerE"/>
    <property type="match status" value="1"/>
</dbReference>
<proteinExistence type="predicted"/>
<protein>
    <submittedName>
        <fullName evidence="7">LuxR C-terminal-related transcriptional regulator</fullName>
    </submittedName>
</protein>
<keyword evidence="1" id="KW-0805">Transcription regulation</keyword>
<dbReference type="PROSITE" id="PS00622">
    <property type="entry name" value="HTH_LUXR_1"/>
    <property type="match status" value="1"/>
</dbReference>
<evidence type="ECO:0000256" key="4">
    <source>
        <dbReference type="PROSITE-ProRule" id="PRU00169"/>
    </source>
</evidence>
<dbReference type="PRINTS" id="PR00038">
    <property type="entry name" value="HTHLUXR"/>
</dbReference>
<keyword evidence="2" id="KW-0238">DNA-binding</keyword>
<dbReference type="PROSITE" id="PS50043">
    <property type="entry name" value="HTH_LUXR_2"/>
    <property type="match status" value="1"/>
</dbReference>
<evidence type="ECO:0000313" key="8">
    <source>
        <dbReference type="Proteomes" id="UP001237156"/>
    </source>
</evidence>
<evidence type="ECO:0000256" key="3">
    <source>
        <dbReference type="ARBA" id="ARBA00023163"/>
    </source>
</evidence>
<dbReference type="GO" id="GO:0000160">
    <property type="term" value="P:phosphorelay signal transduction system"/>
    <property type="evidence" value="ECO:0007669"/>
    <property type="project" value="InterPro"/>
</dbReference>
<dbReference type="PANTHER" id="PTHR44688">
    <property type="entry name" value="DNA-BINDING TRANSCRIPTIONAL ACTIVATOR DEVR_DOSR"/>
    <property type="match status" value="1"/>
</dbReference>
<dbReference type="SUPFAM" id="SSF52172">
    <property type="entry name" value="CheY-like"/>
    <property type="match status" value="1"/>
</dbReference>
<evidence type="ECO:0000313" key="7">
    <source>
        <dbReference type="EMBL" id="MDG9700007.1"/>
    </source>
</evidence>
<evidence type="ECO:0000256" key="1">
    <source>
        <dbReference type="ARBA" id="ARBA00023015"/>
    </source>
</evidence>
<dbReference type="SMART" id="SM00421">
    <property type="entry name" value="HTH_LUXR"/>
    <property type="match status" value="1"/>
</dbReference>
<sequence length="235" mass="25767">MSSLVFPTQAAPYAIGRTIYVLDDCADFCATAKWWLIGLGYHVHDFQDAEPALQALASLDAPARERACLLLDVRMPVMSGLQVHDILIERQISGPLARPSLPVIYMTGHGDVPLAVQAMEKGAVTFLEKPFQENALEAALSRAFNRTSLSPAASVSVSAPEPAPCPEFERRLASLTPREAEVMQNVLEGQTSKLIARKLNVSIKTIEQHRSHIMSKMQATSVVHLTRMVLARRAL</sequence>
<dbReference type="InterPro" id="IPR036388">
    <property type="entry name" value="WH-like_DNA-bd_sf"/>
</dbReference>
<gene>
    <name evidence="7" type="ORF">QB898_09860</name>
</gene>
<dbReference type="Gene3D" id="3.40.50.2300">
    <property type="match status" value="1"/>
</dbReference>
<dbReference type="SMART" id="SM00448">
    <property type="entry name" value="REC"/>
    <property type="match status" value="1"/>
</dbReference>
<dbReference type="PROSITE" id="PS50110">
    <property type="entry name" value="RESPONSE_REGULATORY"/>
    <property type="match status" value="1"/>
</dbReference>
<dbReference type="Proteomes" id="UP001237156">
    <property type="component" value="Unassembled WGS sequence"/>
</dbReference>